<dbReference type="Proteomes" id="UP000722625">
    <property type="component" value="Unassembled WGS sequence"/>
</dbReference>
<comment type="caution">
    <text evidence="1">The sequence shown here is derived from an EMBL/GenBank/DDBJ whole genome shotgun (WGS) entry which is preliminary data.</text>
</comment>
<keyword evidence="2" id="KW-1185">Reference proteome</keyword>
<sequence length="253" mass="29184">MRKLIYITFILFFLHYNAFSQDLKPEYQKFIKSFIDNVKNGKKEAVASIIKYPFARDYPIPTIKNKAEFIKRYDQIFDATLKNKIIKSNPAKDWSEVGWRGIMLNQGDIWIDTDGKLMSINYQSQFEKNLKDKLIAGEKGKLNSAIAKFKEPVSILETSKFRIRIDDLGNNNYRYASWSLKQSMSEKPDLIITNGKFIQDGTGGNHSFEFKKGNYIYTCDIIVLGEKDSPAARLIITQNGKEILNQDAKIVPR</sequence>
<name>A0ABS5P9A6_9FLAO</name>
<accession>A0ABS5P9A6</accession>
<dbReference type="RefSeq" id="WP_213296212.1">
    <property type="nucleotide sequence ID" value="NZ_JAGYVZ010000003.1"/>
</dbReference>
<gene>
    <name evidence="1" type="ORF">KHA90_05540</name>
</gene>
<organism evidence="1 2">
    <name type="scientific">Flavobacterium psychroterrae</name>
    <dbReference type="NCBI Taxonomy" id="2133767"/>
    <lineage>
        <taxon>Bacteria</taxon>
        <taxon>Pseudomonadati</taxon>
        <taxon>Bacteroidota</taxon>
        <taxon>Flavobacteriia</taxon>
        <taxon>Flavobacteriales</taxon>
        <taxon>Flavobacteriaceae</taxon>
        <taxon>Flavobacterium</taxon>
    </lineage>
</organism>
<evidence type="ECO:0000313" key="1">
    <source>
        <dbReference type="EMBL" id="MBS7230480.1"/>
    </source>
</evidence>
<protein>
    <submittedName>
        <fullName evidence="1">Uncharacterized protein</fullName>
    </submittedName>
</protein>
<proteinExistence type="predicted"/>
<reference evidence="1 2" key="1">
    <citation type="journal article" date="2018" name="Int. J. Syst. Evol. Microbiol.">
        <title>Flavobacterium chryseum sp. nov. and Flavobacterium psychroterrae sp. nov., novel environmental bacteria isolated from Antarctica.</title>
        <authorList>
            <person name="Kralova S."/>
            <person name="Svec P."/>
            <person name="Busse H.J."/>
            <person name="Stankova E."/>
            <person name="Vaczi P."/>
            <person name="Sedlacek I."/>
        </authorList>
    </citation>
    <scope>NUCLEOTIDE SEQUENCE [LARGE SCALE GENOMIC DNA]</scope>
    <source>
        <strain evidence="1 2">CCM 8827</strain>
    </source>
</reference>
<evidence type="ECO:0000313" key="2">
    <source>
        <dbReference type="Proteomes" id="UP000722625"/>
    </source>
</evidence>
<dbReference type="EMBL" id="JAGYVZ010000003">
    <property type="protein sequence ID" value="MBS7230480.1"/>
    <property type="molecule type" value="Genomic_DNA"/>
</dbReference>